<dbReference type="GO" id="GO:0003735">
    <property type="term" value="F:structural constituent of ribosome"/>
    <property type="evidence" value="ECO:0007669"/>
    <property type="project" value="InterPro"/>
</dbReference>
<sequence length="127" mass="14015">MAPVKKKQVPKGVRKKAGGKKKKQILKFNIECKNPVEDGIMNVSDFEVFLNERIKVNGKVGQMAANGVKIELQKTKLILTSEVPFSNTLFELPDEEISQKKFSSRLVASGGVLEGYLRIAVLPDQSG</sequence>
<evidence type="ECO:0000313" key="7">
    <source>
        <dbReference type="EMBL" id="ADY49419.1"/>
    </source>
</evidence>
<dbReference type="GO" id="GO:1990904">
    <property type="term" value="C:ribonucleoprotein complex"/>
    <property type="evidence" value="ECO:0007669"/>
    <property type="project" value="UniProtKB-KW"/>
</dbReference>
<accession>F1LH15</accession>
<dbReference type="PANTHER" id="PTHR10064">
    <property type="entry name" value="60S RIBOSOMAL PROTEIN L22"/>
    <property type="match status" value="1"/>
</dbReference>
<evidence type="ECO:0000256" key="1">
    <source>
        <dbReference type="ARBA" id="ARBA00007817"/>
    </source>
</evidence>
<feature type="region of interest" description="Disordered" evidence="6">
    <location>
        <begin position="1"/>
        <end position="20"/>
    </location>
</feature>
<reference evidence="7" key="1">
    <citation type="journal article" date="2011" name="Genome Res.">
        <title>Deep small RNA sequencing from the nematode Ascaris reveals conservation, functional diversification, and novel developmental profiles.</title>
        <authorList>
            <person name="Wang J."/>
            <person name="Czech B."/>
            <person name="Crunk A."/>
            <person name="Wallace A."/>
            <person name="Mitreva M."/>
            <person name="Hannon G.J."/>
            <person name="Davis R.E."/>
        </authorList>
    </citation>
    <scope>NUCLEOTIDE SEQUENCE</scope>
</reference>
<evidence type="ECO:0000256" key="3">
    <source>
        <dbReference type="ARBA" id="ARBA00023274"/>
    </source>
</evidence>
<evidence type="ECO:0000256" key="5">
    <source>
        <dbReference type="ARBA" id="ARBA00041214"/>
    </source>
</evidence>
<keyword evidence="3" id="KW-0687">Ribonucleoprotein</keyword>
<protein>
    <recommendedName>
        <fullName evidence="4">Large ribosomal subunit protein eL22</fullName>
    </recommendedName>
    <alternativeName>
        <fullName evidence="5">60S ribosomal protein L22</fullName>
    </alternativeName>
</protein>
<evidence type="ECO:0000256" key="2">
    <source>
        <dbReference type="ARBA" id="ARBA00022980"/>
    </source>
</evidence>
<comment type="similarity">
    <text evidence="1">Belongs to the eukaryotic ribosomal protein eL22 family.</text>
</comment>
<dbReference type="GO" id="GO:0002181">
    <property type="term" value="P:cytoplasmic translation"/>
    <property type="evidence" value="ECO:0007669"/>
    <property type="project" value="TreeGrafter"/>
</dbReference>
<organism evidence="7">
    <name type="scientific">Ascaris suum</name>
    <name type="common">Pig roundworm</name>
    <name type="synonym">Ascaris lumbricoides</name>
    <dbReference type="NCBI Taxonomy" id="6253"/>
    <lineage>
        <taxon>Eukaryota</taxon>
        <taxon>Metazoa</taxon>
        <taxon>Ecdysozoa</taxon>
        <taxon>Nematoda</taxon>
        <taxon>Chromadorea</taxon>
        <taxon>Rhabditida</taxon>
        <taxon>Spirurina</taxon>
        <taxon>Ascaridomorpha</taxon>
        <taxon>Ascaridoidea</taxon>
        <taxon>Ascarididae</taxon>
        <taxon>Ascaris</taxon>
    </lineage>
</organism>
<dbReference type="PANTHER" id="PTHR10064:SF0">
    <property type="entry name" value="FI24544P1-RELATED"/>
    <property type="match status" value="1"/>
</dbReference>
<dbReference type="InterPro" id="IPR038526">
    <property type="entry name" value="Ribosomal_eL22_sf"/>
</dbReference>
<dbReference type="Pfam" id="PF01776">
    <property type="entry name" value="Ribosomal_L22e"/>
    <property type="match status" value="1"/>
</dbReference>
<evidence type="ECO:0000256" key="4">
    <source>
        <dbReference type="ARBA" id="ARBA00040613"/>
    </source>
</evidence>
<proteinExistence type="evidence at transcript level"/>
<dbReference type="AlphaFoldDB" id="F1LH15"/>
<dbReference type="GO" id="GO:0003723">
    <property type="term" value="F:RNA binding"/>
    <property type="evidence" value="ECO:0007669"/>
    <property type="project" value="TreeGrafter"/>
</dbReference>
<dbReference type="InterPro" id="IPR002671">
    <property type="entry name" value="Ribosomal_eL22"/>
</dbReference>
<dbReference type="GO" id="GO:0005840">
    <property type="term" value="C:ribosome"/>
    <property type="evidence" value="ECO:0007669"/>
    <property type="project" value="UniProtKB-KW"/>
</dbReference>
<dbReference type="EMBL" id="JI218022">
    <property type="protein sequence ID" value="ADY49419.1"/>
    <property type="molecule type" value="mRNA"/>
</dbReference>
<dbReference type="Gene3D" id="3.30.1360.210">
    <property type="match status" value="1"/>
</dbReference>
<evidence type="ECO:0000256" key="6">
    <source>
        <dbReference type="SAM" id="MobiDB-lite"/>
    </source>
</evidence>
<name>F1LH15_ASCSU</name>
<keyword evidence="2 7" id="KW-0689">Ribosomal protein</keyword>